<accession>A0ABV9N3V8</accession>
<keyword evidence="12" id="KW-1185">Reference proteome</keyword>
<evidence type="ECO:0000256" key="5">
    <source>
        <dbReference type="ARBA" id="ARBA00023136"/>
    </source>
</evidence>
<evidence type="ECO:0000256" key="6">
    <source>
        <dbReference type="ARBA" id="ARBA00023239"/>
    </source>
</evidence>
<evidence type="ECO:0000313" key="11">
    <source>
        <dbReference type="EMBL" id="MFC4722189.1"/>
    </source>
</evidence>
<evidence type="ECO:0000256" key="1">
    <source>
        <dbReference type="ARBA" id="ARBA00004370"/>
    </source>
</evidence>
<proteinExistence type="inferred from homology"/>
<dbReference type="PROSITE" id="PS50005">
    <property type="entry name" value="TPR"/>
    <property type="match status" value="1"/>
</dbReference>
<evidence type="ECO:0000256" key="9">
    <source>
        <dbReference type="SAM" id="Phobius"/>
    </source>
</evidence>
<dbReference type="InterPro" id="IPR029787">
    <property type="entry name" value="Nucleotide_cyclase"/>
</dbReference>
<dbReference type="SUPFAM" id="SSF55073">
    <property type="entry name" value="Nucleotide cyclase"/>
    <property type="match status" value="1"/>
</dbReference>
<dbReference type="Gene3D" id="3.30.70.1230">
    <property type="entry name" value="Nucleotide cyclase"/>
    <property type="match status" value="1"/>
</dbReference>
<dbReference type="SUPFAM" id="SSF48452">
    <property type="entry name" value="TPR-like"/>
    <property type="match status" value="2"/>
</dbReference>
<dbReference type="InterPro" id="IPR018297">
    <property type="entry name" value="A/G_cyclase_CS"/>
</dbReference>
<dbReference type="PROSITE" id="PS00452">
    <property type="entry name" value="GUANYLATE_CYCLASE_1"/>
    <property type="match status" value="1"/>
</dbReference>
<feature type="repeat" description="TPR" evidence="7">
    <location>
        <begin position="86"/>
        <end position="119"/>
    </location>
</feature>
<organism evidence="11 12">
    <name type="scientific">Geojedonia litorea</name>
    <dbReference type="NCBI Taxonomy" id="1268269"/>
    <lineage>
        <taxon>Bacteria</taxon>
        <taxon>Pseudomonadati</taxon>
        <taxon>Bacteroidota</taxon>
        <taxon>Flavobacteriia</taxon>
        <taxon>Flavobacteriales</taxon>
        <taxon>Flavobacteriaceae</taxon>
        <taxon>Geojedonia</taxon>
    </lineage>
</organism>
<keyword evidence="5 9" id="KW-0472">Membrane</keyword>
<dbReference type="RefSeq" id="WP_387962497.1">
    <property type="nucleotide sequence ID" value="NZ_JBHSGP010000013.1"/>
</dbReference>
<dbReference type="Pfam" id="PF00211">
    <property type="entry name" value="Guanylate_cyc"/>
    <property type="match status" value="1"/>
</dbReference>
<evidence type="ECO:0000313" key="12">
    <source>
        <dbReference type="Proteomes" id="UP001595953"/>
    </source>
</evidence>
<dbReference type="PROSITE" id="PS50125">
    <property type="entry name" value="GUANYLATE_CYCLASE_2"/>
    <property type="match status" value="1"/>
</dbReference>
<evidence type="ECO:0000256" key="3">
    <source>
        <dbReference type="ARBA" id="ARBA00022741"/>
    </source>
</evidence>
<keyword evidence="6 8" id="KW-0456">Lyase</keyword>
<dbReference type="SMART" id="SM00044">
    <property type="entry name" value="CYCc"/>
    <property type="match status" value="1"/>
</dbReference>
<dbReference type="SMART" id="SM00028">
    <property type="entry name" value="TPR"/>
    <property type="match status" value="4"/>
</dbReference>
<dbReference type="EMBL" id="JBHSGP010000013">
    <property type="protein sequence ID" value="MFC4722189.1"/>
    <property type="molecule type" value="Genomic_DNA"/>
</dbReference>
<gene>
    <name evidence="11" type="ORF">ACFO5O_07645</name>
</gene>
<comment type="subcellular location">
    <subcellularLocation>
        <location evidence="1">Membrane</location>
    </subcellularLocation>
</comment>
<evidence type="ECO:0000256" key="7">
    <source>
        <dbReference type="PROSITE-ProRule" id="PRU00339"/>
    </source>
</evidence>
<evidence type="ECO:0000259" key="10">
    <source>
        <dbReference type="PROSITE" id="PS50125"/>
    </source>
</evidence>
<dbReference type="InterPro" id="IPR011990">
    <property type="entry name" value="TPR-like_helical_dom_sf"/>
</dbReference>
<keyword evidence="7" id="KW-0802">TPR repeat</keyword>
<keyword evidence="2 9" id="KW-0812">Transmembrane</keyword>
<keyword evidence="3" id="KW-0547">Nucleotide-binding</keyword>
<dbReference type="InterPro" id="IPR019734">
    <property type="entry name" value="TPR_rpt"/>
</dbReference>
<comment type="caution">
    <text evidence="11">The sequence shown here is derived from an EMBL/GenBank/DDBJ whole genome shotgun (WGS) entry which is preliminary data.</text>
</comment>
<evidence type="ECO:0000256" key="8">
    <source>
        <dbReference type="RuleBase" id="RU000405"/>
    </source>
</evidence>
<feature type="domain" description="Guanylate cyclase" evidence="10">
    <location>
        <begin position="427"/>
        <end position="557"/>
    </location>
</feature>
<evidence type="ECO:0000256" key="4">
    <source>
        <dbReference type="ARBA" id="ARBA00022989"/>
    </source>
</evidence>
<sequence>MSLKRKAYYFLIGFFYFSFFYCLGQDQRIADSLAKTYQENDLQGQAKMELLKNLAFNELKDQQLSLKYADELIQLATSENNLAYLYSGYLQRGSKYLSLGNIENALENYFKCIEIATVSKDVPDLGTANMAVADAYAALYTFNNAEIYYDRAIKLLRETQDSIALASALLNAGDAHFNNKKYDQALDYFTESELIFKKINYLPGIAYNLGNAGMVYAVKGIDDVAEANINEAIDILESQKDYYPISVYLTYIADIYVSKGNLPKAFEYAHQSLELAEKYKLKQQISEANLKLSELYDLAKNKAAALDYYKAYIVYRDSVKNLETVQKIADLRTDSEVSQKQAEVDLLTQKRKTQRIIVYATLLALFLIGLLALGLFKRNRFVRATNKIIAAEKQRSDKLLLNILPEETAQELKDNGRVEAKRFESVTVLFTDFKGFTHYAEHLSPEKLVATVDFYFSKFDAIIEKYGLEKIKTVGDAYMCAGGLPFPTKDHAVKMVMAAQEIIDFVHIEKNNTKDSETRFDIRVGINTGPVVAGVVGSKKFAYDIWGDTVNIASRMESCSEPGKINISEHTYLLVKDKFNCNFRGNIEVKNRGQLKMYFVNNHITTT</sequence>
<dbReference type="Gene3D" id="1.25.40.10">
    <property type="entry name" value="Tetratricopeptide repeat domain"/>
    <property type="match status" value="1"/>
</dbReference>
<protein>
    <submittedName>
        <fullName evidence="11">Adenylate/guanylate cyclase domain-containing protein</fullName>
    </submittedName>
</protein>
<comment type="similarity">
    <text evidence="8">Belongs to the adenylyl cyclase class-4/guanylyl cyclase family.</text>
</comment>
<reference evidence="12" key="1">
    <citation type="journal article" date="2019" name="Int. J. Syst. Evol. Microbiol.">
        <title>The Global Catalogue of Microorganisms (GCM) 10K type strain sequencing project: providing services to taxonomists for standard genome sequencing and annotation.</title>
        <authorList>
            <consortium name="The Broad Institute Genomics Platform"/>
            <consortium name="The Broad Institute Genome Sequencing Center for Infectious Disease"/>
            <person name="Wu L."/>
            <person name="Ma J."/>
        </authorList>
    </citation>
    <scope>NUCLEOTIDE SEQUENCE [LARGE SCALE GENOMIC DNA]</scope>
    <source>
        <strain evidence="12">CCUG 63682</strain>
    </source>
</reference>
<name>A0ABV9N3V8_9FLAO</name>
<dbReference type="PANTHER" id="PTHR11920">
    <property type="entry name" value="GUANYLYL CYCLASE"/>
    <property type="match status" value="1"/>
</dbReference>
<feature type="transmembrane region" description="Helical" evidence="9">
    <location>
        <begin position="356"/>
        <end position="376"/>
    </location>
</feature>
<dbReference type="InterPro" id="IPR001054">
    <property type="entry name" value="A/G_cyclase"/>
</dbReference>
<dbReference type="Proteomes" id="UP001595953">
    <property type="component" value="Unassembled WGS sequence"/>
</dbReference>
<keyword evidence="4 9" id="KW-1133">Transmembrane helix</keyword>
<dbReference type="CDD" id="cd07302">
    <property type="entry name" value="CHD"/>
    <property type="match status" value="1"/>
</dbReference>
<dbReference type="InterPro" id="IPR050401">
    <property type="entry name" value="Cyclic_nucleotide_synthase"/>
</dbReference>
<dbReference type="PANTHER" id="PTHR11920:SF335">
    <property type="entry name" value="GUANYLATE CYCLASE"/>
    <property type="match status" value="1"/>
</dbReference>
<evidence type="ECO:0000256" key="2">
    <source>
        <dbReference type="ARBA" id="ARBA00022692"/>
    </source>
</evidence>